<feature type="region of interest" description="Disordered" evidence="1">
    <location>
        <begin position="1"/>
        <end position="62"/>
    </location>
</feature>
<gene>
    <name evidence="2" type="ORF">E2C01_095708</name>
</gene>
<organism evidence="2 3">
    <name type="scientific">Portunus trituberculatus</name>
    <name type="common">Swimming crab</name>
    <name type="synonym">Neptunus trituberculatus</name>
    <dbReference type="NCBI Taxonomy" id="210409"/>
    <lineage>
        <taxon>Eukaryota</taxon>
        <taxon>Metazoa</taxon>
        <taxon>Ecdysozoa</taxon>
        <taxon>Arthropoda</taxon>
        <taxon>Crustacea</taxon>
        <taxon>Multicrustacea</taxon>
        <taxon>Malacostraca</taxon>
        <taxon>Eumalacostraca</taxon>
        <taxon>Eucarida</taxon>
        <taxon>Decapoda</taxon>
        <taxon>Pleocyemata</taxon>
        <taxon>Brachyura</taxon>
        <taxon>Eubrachyura</taxon>
        <taxon>Portunoidea</taxon>
        <taxon>Portunidae</taxon>
        <taxon>Portuninae</taxon>
        <taxon>Portunus</taxon>
    </lineage>
</organism>
<feature type="compositionally biased region" description="Acidic residues" evidence="1">
    <location>
        <begin position="1"/>
        <end position="22"/>
    </location>
</feature>
<evidence type="ECO:0000256" key="1">
    <source>
        <dbReference type="SAM" id="MobiDB-lite"/>
    </source>
</evidence>
<reference evidence="2 3" key="1">
    <citation type="submission" date="2019-05" db="EMBL/GenBank/DDBJ databases">
        <title>Another draft genome of Portunus trituberculatus and its Hox gene families provides insights of decapod evolution.</title>
        <authorList>
            <person name="Jeong J.-H."/>
            <person name="Song I."/>
            <person name="Kim S."/>
            <person name="Choi T."/>
            <person name="Kim D."/>
            <person name="Ryu S."/>
            <person name="Kim W."/>
        </authorList>
    </citation>
    <scope>NUCLEOTIDE SEQUENCE [LARGE SCALE GENOMIC DNA]</scope>
    <source>
        <tissue evidence="2">Muscle</tissue>
    </source>
</reference>
<dbReference type="AlphaFoldDB" id="A0A5B7K4Q6"/>
<comment type="caution">
    <text evidence="2">The sequence shown here is derived from an EMBL/GenBank/DDBJ whole genome shotgun (WGS) entry which is preliminary data.</text>
</comment>
<accession>A0A5B7K4Q6</accession>
<dbReference type="Proteomes" id="UP000324222">
    <property type="component" value="Unassembled WGS sequence"/>
</dbReference>
<sequence>MSDQASDSDPEYVPGDSEDSDDSWVGLSPSHGSHSRIPVALAPTNPPPLPSPPSHSSPSLPM</sequence>
<evidence type="ECO:0000313" key="2">
    <source>
        <dbReference type="EMBL" id="MPD00248.1"/>
    </source>
</evidence>
<proteinExistence type="predicted"/>
<dbReference type="EMBL" id="VSRR010122092">
    <property type="protein sequence ID" value="MPD00248.1"/>
    <property type="molecule type" value="Genomic_DNA"/>
</dbReference>
<protein>
    <submittedName>
        <fullName evidence="2">Uncharacterized protein</fullName>
    </submittedName>
</protein>
<feature type="compositionally biased region" description="Pro residues" evidence="1">
    <location>
        <begin position="44"/>
        <end position="62"/>
    </location>
</feature>
<name>A0A5B7K4Q6_PORTR</name>
<evidence type="ECO:0000313" key="3">
    <source>
        <dbReference type="Proteomes" id="UP000324222"/>
    </source>
</evidence>
<keyword evidence="3" id="KW-1185">Reference proteome</keyword>